<evidence type="ECO:0000313" key="3">
    <source>
        <dbReference type="Proteomes" id="UP000038010"/>
    </source>
</evidence>
<sequence>MGSTQDSPVYSVPTEARQVFERGILDNPLIKPYLPPNSAQLASKIRFTGTDNPSIPIPWRFAESVSALKAYEALLINALLQQKYGQSEPVEVNISTDHAQLFFMSCLVWKMDPGDGKAGLVTTSNLTGDAKERYGRLFKNCDLHRATASLHRIAATNIYRTKEGGFFHVHGSMNPDPTLTYLGLPLDGDAKTPEEAWGPIQEAALKYTRDEHQSLADSNRQAGTICHTIDEFRNSEHGKANAHVGLFEIHDHASAKANPSWWPESTSVTLKTSAKRPLAGLKVVDLTRVIASPAVSRGLAELGASVMRITSPNITDMSSLHLDLNHGKWNAHLDLKTAEGREKLRALILDADVVVNGYRPFVYDKYGFGEADILKIGADREAAGGRGIIYARENCYGWNGPWKHRSGWQQISDANTGVSVEYGRAMGLAGNEAVTPVFPNSDYCTGIAGTCGILTALMRRGERGGSYTVDIALNYYSTWLINSVGTYPPEVFKQVHALHDNLSFRHHHNMQYTLPRMIASLQKNCGKVLFNPAHFTTYSPKGLSARSGGKEGKEVKVTIVKPILQFPNGEVELKWNVGTRGNGVDEARWPEDLGMEVVG</sequence>
<dbReference type="InterPro" id="IPR003673">
    <property type="entry name" value="CoA-Trfase_fam_III"/>
</dbReference>
<gene>
    <name evidence="2" type="ORF">AB675_3780</name>
</gene>
<dbReference type="AlphaFoldDB" id="A0A0N0NI41"/>
<keyword evidence="2" id="KW-0808">Transferase</keyword>
<organism evidence="2 3">
    <name type="scientific">Cyphellophora attinorum</name>
    <dbReference type="NCBI Taxonomy" id="1664694"/>
    <lineage>
        <taxon>Eukaryota</taxon>
        <taxon>Fungi</taxon>
        <taxon>Dikarya</taxon>
        <taxon>Ascomycota</taxon>
        <taxon>Pezizomycotina</taxon>
        <taxon>Eurotiomycetes</taxon>
        <taxon>Chaetothyriomycetidae</taxon>
        <taxon>Chaetothyriales</taxon>
        <taxon>Cyphellophoraceae</taxon>
        <taxon>Cyphellophora</taxon>
    </lineage>
</organism>
<protein>
    <submittedName>
        <fullName evidence="2">Succinyl-CoA--L-malate CoA-transferase beta subunit</fullName>
    </submittedName>
</protein>
<dbReference type="GO" id="GO:0016740">
    <property type="term" value="F:transferase activity"/>
    <property type="evidence" value="ECO:0007669"/>
    <property type="project" value="UniProtKB-KW"/>
</dbReference>
<proteinExistence type="inferred from homology"/>
<dbReference type="Pfam" id="PF02515">
    <property type="entry name" value="CoA_transf_3"/>
    <property type="match status" value="1"/>
</dbReference>
<comment type="similarity">
    <text evidence="1">Belongs to the CoA-transferase III family.</text>
</comment>
<dbReference type="EMBL" id="LFJN01000042">
    <property type="protein sequence ID" value="KPI35288.1"/>
    <property type="molecule type" value="Genomic_DNA"/>
</dbReference>
<dbReference type="SUPFAM" id="SSF89796">
    <property type="entry name" value="CoA-transferase family III (CaiB/BaiF)"/>
    <property type="match status" value="2"/>
</dbReference>
<dbReference type="STRING" id="1664694.A0A0N0NI41"/>
<dbReference type="VEuPathDB" id="FungiDB:AB675_3780"/>
<dbReference type="RefSeq" id="XP_017995251.1">
    <property type="nucleotide sequence ID" value="XM_018143861.1"/>
</dbReference>
<reference evidence="2 3" key="1">
    <citation type="submission" date="2015-06" db="EMBL/GenBank/DDBJ databases">
        <title>Draft genome of the ant-associated black yeast Phialophora attae CBS 131958.</title>
        <authorList>
            <person name="Moreno L.F."/>
            <person name="Stielow B.J."/>
            <person name="de Hoog S."/>
            <person name="Vicente V.A."/>
            <person name="Weiss V.A."/>
            <person name="de Vries M."/>
            <person name="Cruz L.M."/>
            <person name="Souza E.M."/>
        </authorList>
    </citation>
    <scope>NUCLEOTIDE SEQUENCE [LARGE SCALE GENOMIC DNA]</scope>
    <source>
        <strain evidence="2 3">CBS 131958</strain>
    </source>
</reference>
<dbReference type="Gene3D" id="3.40.50.10540">
    <property type="entry name" value="Crotonobetainyl-coa:carnitine coa-transferase, domain 1"/>
    <property type="match status" value="1"/>
</dbReference>
<dbReference type="PANTHER" id="PTHR48229">
    <property type="entry name" value="CAIB/BAIF FAMILY ENZYME (AFU_ORTHOLOGUE AFUA_1G05360)-RELATED"/>
    <property type="match status" value="1"/>
</dbReference>
<evidence type="ECO:0000256" key="1">
    <source>
        <dbReference type="ARBA" id="ARBA00008383"/>
    </source>
</evidence>
<dbReference type="GeneID" id="28735741"/>
<dbReference type="OrthoDB" id="2308815at2759"/>
<dbReference type="InterPro" id="IPR052985">
    <property type="entry name" value="CoA-trans_III_biosynth/detox"/>
</dbReference>
<comment type="caution">
    <text evidence="2">The sequence shown here is derived from an EMBL/GenBank/DDBJ whole genome shotgun (WGS) entry which is preliminary data.</text>
</comment>
<dbReference type="PANTHER" id="PTHR48229:SF2">
    <property type="entry name" value="CAIB_BAIF FAMILY PROTEIN"/>
    <property type="match status" value="1"/>
</dbReference>
<evidence type="ECO:0000313" key="2">
    <source>
        <dbReference type="EMBL" id="KPI35288.1"/>
    </source>
</evidence>
<keyword evidence="3" id="KW-1185">Reference proteome</keyword>
<name>A0A0N0NI41_9EURO</name>
<dbReference type="InterPro" id="IPR023606">
    <property type="entry name" value="CoA-Trfase_III_dom_1_sf"/>
</dbReference>
<accession>A0A0N0NI41</accession>
<dbReference type="Proteomes" id="UP000038010">
    <property type="component" value="Unassembled WGS sequence"/>
</dbReference>